<dbReference type="AlphaFoldDB" id="A0AA97LE34"/>
<feature type="signal peptide" evidence="3">
    <location>
        <begin position="1"/>
        <end position="22"/>
    </location>
</feature>
<dbReference type="Proteomes" id="UP001190640">
    <property type="component" value="Chromosome 13"/>
</dbReference>
<feature type="region of interest" description="Disordered" evidence="1">
    <location>
        <begin position="131"/>
        <end position="162"/>
    </location>
</feature>
<evidence type="ECO:0000256" key="2">
    <source>
        <dbReference type="SAM" id="Phobius"/>
    </source>
</evidence>
<keyword evidence="2" id="KW-0472">Membrane</keyword>
<protein>
    <submittedName>
        <fullName evidence="5">Transmembrane protein 119</fullName>
    </submittedName>
</protein>
<dbReference type="RefSeq" id="XP_054851686.1">
    <property type="nucleotide sequence ID" value="XM_054995711.1"/>
</dbReference>
<dbReference type="GO" id="GO:0030501">
    <property type="term" value="P:positive regulation of bone mineralization"/>
    <property type="evidence" value="ECO:0007669"/>
    <property type="project" value="TreeGrafter"/>
</dbReference>
<keyword evidence="2" id="KW-1133">Transmembrane helix</keyword>
<evidence type="ECO:0000256" key="1">
    <source>
        <dbReference type="SAM" id="MobiDB-lite"/>
    </source>
</evidence>
<dbReference type="GO" id="GO:0045669">
    <property type="term" value="P:positive regulation of osteoblast differentiation"/>
    <property type="evidence" value="ECO:0007669"/>
    <property type="project" value="TreeGrafter"/>
</dbReference>
<dbReference type="GO" id="GO:0033690">
    <property type="term" value="P:positive regulation of osteoblast proliferation"/>
    <property type="evidence" value="ECO:0007669"/>
    <property type="project" value="TreeGrafter"/>
</dbReference>
<organism evidence="4 5">
    <name type="scientific">Eublepharis macularius</name>
    <name type="common">Leopard gecko</name>
    <name type="synonym">Cyrtodactylus macularius</name>
    <dbReference type="NCBI Taxonomy" id="481883"/>
    <lineage>
        <taxon>Eukaryota</taxon>
        <taxon>Metazoa</taxon>
        <taxon>Chordata</taxon>
        <taxon>Craniata</taxon>
        <taxon>Vertebrata</taxon>
        <taxon>Euteleostomi</taxon>
        <taxon>Lepidosauria</taxon>
        <taxon>Squamata</taxon>
        <taxon>Bifurcata</taxon>
        <taxon>Gekkota</taxon>
        <taxon>Eublepharidae</taxon>
        <taxon>Eublepharinae</taxon>
        <taxon>Eublepharis</taxon>
    </lineage>
</organism>
<evidence type="ECO:0000313" key="4">
    <source>
        <dbReference type="Proteomes" id="UP001190640"/>
    </source>
</evidence>
<dbReference type="Pfam" id="PF15724">
    <property type="entry name" value="TMEM119"/>
    <property type="match status" value="1"/>
</dbReference>
<feature type="compositionally biased region" description="Polar residues" evidence="1">
    <location>
        <begin position="276"/>
        <end position="294"/>
    </location>
</feature>
<reference evidence="5" key="1">
    <citation type="submission" date="2025-08" db="UniProtKB">
        <authorList>
            <consortium name="RefSeq"/>
        </authorList>
    </citation>
    <scope>IDENTIFICATION</scope>
    <source>
        <tissue evidence="5">Blood</tissue>
    </source>
</reference>
<dbReference type="PANTHER" id="PTHR28645">
    <property type="entry name" value="TRANSMEMBRANE PROTEIN 119"/>
    <property type="match status" value="1"/>
</dbReference>
<name>A0AA97LE34_EUBMA</name>
<feature type="compositionally biased region" description="Basic and acidic residues" evidence="1">
    <location>
        <begin position="190"/>
        <end position="217"/>
    </location>
</feature>
<evidence type="ECO:0000313" key="5">
    <source>
        <dbReference type="RefSeq" id="XP_054851686.1"/>
    </source>
</evidence>
<sequence>MVATRSICLLVMLMAPLCSSRSRHLPAATLEDGAGSGEGEGASSIPPPASVTLSVNPTLDEVLMTSVNETSTTLNILDGIVDFFREYMLLIIVVGSLVFIFLFIVCAAVIVRQKHKASAYYPSSFPKKKYVDQNDKSGGAKAFSEVPEKAGDSCQEEPVDSTKQLQADILAAAQNLKSPMKAVMANGESAKTEEKPIKEREEGTQAADVDRKEEEQTTRVQDGPPEEADLPLETPATQNPEEAEVNGGDPPPTVGGQQVAEATPPSPEEPKEPAGTDNSISQTLESENQESFDQTTHDDSSSGD</sequence>
<dbReference type="KEGG" id="emc:129340862"/>
<feature type="transmembrane region" description="Helical" evidence="2">
    <location>
        <begin position="87"/>
        <end position="111"/>
    </location>
</feature>
<dbReference type="PANTHER" id="PTHR28645:SF1">
    <property type="entry name" value="TRANSMEMBRANE PROTEIN 119"/>
    <property type="match status" value="1"/>
</dbReference>
<keyword evidence="2 5" id="KW-0812">Transmembrane</keyword>
<dbReference type="GO" id="GO:0005886">
    <property type="term" value="C:plasma membrane"/>
    <property type="evidence" value="ECO:0007669"/>
    <property type="project" value="TreeGrafter"/>
</dbReference>
<feature type="chain" id="PRO_5041643117" evidence="3">
    <location>
        <begin position="23"/>
        <end position="304"/>
    </location>
</feature>
<accession>A0AA97LE34</accession>
<gene>
    <name evidence="5" type="primary">TMEM119</name>
</gene>
<keyword evidence="3" id="KW-0732">Signal</keyword>
<feature type="region of interest" description="Disordered" evidence="1">
    <location>
        <begin position="29"/>
        <end position="49"/>
    </location>
</feature>
<feature type="compositionally biased region" description="Basic and acidic residues" evidence="1">
    <location>
        <begin position="295"/>
        <end position="304"/>
    </location>
</feature>
<keyword evidence="4" id="KW-1185">Reference proteome</keyword>
<feature type="region of interest" description="Disordered" evidence="1">
    <location>
        <begin position="180"/>
        <end position="304"/>
    </location>
</feature>
<dbReference type="CTD" id="338773"/>
<dbReference type="GO" id="GO:0001503">
    <property type="term" value="P:ossification"/>
    <property type="evidence" value="ECO:0007669"/>
    <property type="project" value="InterPro"/>
</dbReference>
<dbReference type="GeneID" id="129340862"/>
<evidence type="ECO:0000256" key="3">
    <source>
        <dbReference type="SAM" id="SignalP"/>
    </source>
</evidence>
<proteinExistence type="predicted"/>
<dbReference type="InterPro" id="IPR031453">
    <property type="entry name" value="TMEM119"/>
</dbReference>